<dbReference type="OrthoDB" id="46529at2759"/>
<organism evidence="4 5">
    <name type="scientific">Hydnomerulius pinastri MD-312</name>
    <dbReference type="NCBI Taxonomy" id="994086"/>
    <lineage>
        <taxon>Eukaryota</taxon>
        <taxon>Fungi</taxon>
        <taxon>Dikarya</taxon>
        <taxon>Basidiomycota</taxon>
        <taxon>Agaricomycotina</taxon>
        <taxon>Agaricomycetes</taxon>
        <taxon>Agaricomycetidae</taxon>
        <taxon>Boletales</taxon>
        <taxon>Boletales incertae sedis</taxon>
        <taxon>Leucogyrophana</taxon>
    </lineage>
</organism>
<evidence type="ECO:0000256" key="1">
    <source>
        <dbReference type="ARBA" id="ARBA00008324"/>
    </source>
</evidence>
<dbReference type="AlphaFoldDB" id="A0A0C9W8M6"/>
<dbReference type="SUPFAM" id="SSF54637">
    <property type="entry name" value="Thioesterase/thiol ester dehydrase-isomerase"/>
    <property type="match status" value="1"/>
</dbReference>
<keyword evidence="2" id="KW-0378">Hydrolase</keyword>
<name>A0A0C9W8M6_9AGAM</name>
<evidence type="ECO:0000313" key="4">
    <source>
        <dbReference type="EMBL" id="KIJ59052.1"/>
    </source>
</evidence>
<feature type="non-terminal residue" evidence="4">
    <location>
        <position position="1"/>
    </location>
</feature>
<comment type="similarity">
    <text evidence="1">Belongs to the thioesterase PaaI family.</text>
</comment>
<dbReference type="GO" id="GO:0047617">
    <property type="term" value="F:fatty acyl-CoA hydrolase activity"/>
    <property type="evidence" value="ECO:0007669"/>
    <property type="project" value="InterPro"/>
</dbReference>
<dbReference type="PANTHER" id="PTHR21660">
    <property type="entry name" value="THIOESTERASE SUPERFAMILY MEMBER-RELATED"/>
    <property type="match status" value="1"/>
</dbReference>
<gene>
    <name evidence="4" type="ORF">HYDPIDRAFT_101410</name>
</gene>
<proteinExistence type="inferred from homology"/>
<evidence type="ECO:0000256" key="2">
    <source>
        <dbReference type="ARBA" id="ARBA00022801"/>
    </source>
</evidence>
<sequence>VQPRTVNRVGTVHGGLIMSLTDTLGSLAVEFKGHYMTGVSTDISTSSIRPAGKVGDVLSATATLTAMGTEWSEKSLAYILVDFTNGKGELAADRSEPPIVTISVRCPQPSLHPRTRPKE</sequence>
<reference evidence="4 5" key="1">
    <citation type="submission" date="2014-04" db="EMBL/GenBank/DDBJ databases">
        <title>Evolutionary Origins and Diversification of the Mycorrhizal Mutualists.</title>
        <authorList>
            <consortium name="DOE Joint Genome Institute"/>
            <consortium name="Mycorrhizal Genomics Consortium"/>
            <person name="Kohler A."/>
            <person name="Kuo A."/>
            <person name="Nagy L.G."/>
            <person name="Floudas D."/>
            <person name="Copeland A."/>
            <person name="Barry K.W."/>
            <person name="Cichocki N."/>
            <person name="Veneault-Fourrey C."/>
            <person name="LaButti K."/>
            <person name="Lindquist E.A."/>
            <person name="Lipzen A."/>
            <person name="Lundell T."/>
            <person name="Morin E."/>
            <person name="Murat C."/>
            <person name="Riley R."/>
            <person name="Ohm R."/>
            <person name="Sun H."/>
            <person name="Tunlid A."/>
            <person name="Henrissat B."/>
            <person name="Grigoriev I.V."/>
            <person name="Hibbett D.S."/>
            <person name="Martin F."/>
        </authorList>
    </citation>
    <scope>NUCLEOTIDE SEQUENCE [LARGE SCALE GENOMIC DNA]</scope>
    <source>
        <strain evidence="4 5">MD-312</strain>
    </source>
</reference>
<dbReference type="Pfam" id="PF03061">
    <property type="entry name" value="4HBT"/>
    <property type="match status" value="1"/>
</dbReference>
<dbReference type="HOGENOM" id="CLU_2066969_0_0_1"/>
<evidence type="ECO:0000313" key="5">
    <source>
        <dbReference type="Proteomes" id="UP000053820"/>
    </source>
</evidence>
<accession>A0A0C9W8M6</accession>
<keyword evidence="5" id="KW-1185">Reference proteome</keyword>
<feature type="domain" description="Thioesterase" evidence="3">
    <location>
        <begin position="10"/>
        <end position="88"/>
    </location>
</feature>
<dbReference type="InterPro" id="IPR039298">
    <property type="entry name" value="ACOT13"/>
</dbReference>
<dbReference type="Proteomes" id="UP000053820">
    <property type="component" value="Unassembled WGS sequence"/>
</dbReference>
<dbReference type="InterPro" id="IPR029069">
    <property type="entry name" value="HotDog_dom_sf"/>
</dbReference>
<dbReference type="Gene3D" id="3.10.129.10">
    <property type="entry name" value="Hotdog Thioesterase"/>
    <property type="match status" value="1"/>
</dbReference>
<evidence type="ECO:0000259" key="3">
    <source>
        <dbReference type="Pfam" id="PF03061"/>
    </source>
</evidence>
<dbReference type="CDD" id="cd03443">
    <property type="entry name" value="PaaI_thioesterase"/>
    <property type="match status" value="1"/>
</dbReference>
<dbReference type="InterPro" id="IPR006683">
    <property type="entry name" value="Thioestr_dom"/>
</dbReference>
<dbReference type="EMBL" id="KN839899">
    <property type="protein sequence ID" value="KIJ59052.1"/>
    <property type="molecule type" value="Genomic_DNA"/>
</dbReference>
<protein>
    <recommendedName>
        <fullName evidence="3">Thioesterase domain-containing protein</fullName>
    </recommendedName>
</protein>
<dbReference type="PANTHER" id="PTHR21660:SF1">
    <property type="entry name" value="ACYL-COENZYME A THIOESTERASE 13"/>
    <property type="match status" value="1"/>
</dbReference>